<dbReference type="OrthoDB" id="5867301at2759"/>
<evidence type="ECO:0000256" key="1">
    <source>
        <dbReference type="SAM" id="Phobius"/>
    </source>
</evidence>
<dbReference type="InParanoid" id="E3NUN0"/>
<reference evidence="2" key="1">
    <citation type="submission" date="2007-07" db="EMBL/GenBank/DDBJ databases">
        <title>PCAP assembly of the Caenorhabditis remanei genome.</title>
        <authorList>
            <consortium name="The Caenorhabditis remanei Sequencing Consortium"/>
            <person name="Wilson R.K."/>
        </authorList>
    </citation>
    <scope>NUCLEOTIDE SEQUENCE [LARGE SCALE GENOMIC DNA]</scope>
    <source>
        <strain evidence="2">PB4641</strain>
    </source>
</reference>
<feature type="transmembrane region" description="Helical" evidence="1">
    <location>
        <begin position="66"/>
        <end position="91"/>
    </location>
</feature>
<keyword evidence="1" id="KW-0472">Membrane</keyword>
<dbReference type="Proteomes" id="UP000008281">
    <property type="component" value="Unassembled WGS sequence"/>
</dbReference>
<evidence type="ECO:0000313" key="3">
    <source>
        <dbReference type="Proteomes" id="UP000008281"/>
    </source>
</evidence>
<keyword evidence="1" id="KW-1133">Transmembrane helix</keyword>
<feature type="transmembrane region" description="Helical" evidence="1">
    <location>
        <begin position="149"/>
        <end position="171"/>
    </location>
</feature>
<dbReference type="EMBL" id="DS270613">
    <property type="protein sequence ID" value="EFO96004.1"/>
    <property type="molecule type" value="Genomic_DNA"/>
</dbReference>
<sequence length="192" mass="22631">MVSAQSLSEYYSNNFSKCSVDNSFLASWQGLAYPSHVFQAIGFPFQMLTFWLILKKTPDNMKSIKKPLLIAHILCTLLDIHFSTLVTPYMFLPSFTYLPLGVLGLFKVPVLVQSFLMVETLIGKIKKKNLKQFFNRIPYLRFRWNRKCLVLKLPLWNALFSKFFKMIFLVLKLQTFRKIIWPQFLKVMKDQK</sequence>
<name>E3NUN0_CAERE</name>
<dbReference type="InterPro" id="IPR019422">
    <property type="entry name" value="7TM_GPCR_serpentine_rcpt_Srh"/>
</dbReference>
<dbReference type="Pfam" id="PF10318">
    <property type="entry name" value="7TM_GPCR_Srh"/>
    <property type="match status" value="1"/>
</dbReference>
<keyword evidence="3" id="KW-1185">Reference proteome</keyword>
<feature type="transmembrane region" description="Helical" evidence="1">
    <location>
        <begin position="37"/>
        <end position="54"/>
    </location>
</feature>
<feature type="transmembrane region" description="Helical" evidence="1">
    <location>
        <begin position="97"/>
        <end position="118"/>
    </location>
</feature>
<evidence type="ECO:0000313" key="2">
    <source>
        <dbReference type="EMBL" id="EFO96004.1"/>
    </source>
</evidence>
<proteinExistence type="predicted"/>
<gene>
    <name evidence="2" type="ORF">CRE_14441</name>
</gene>
<keyword evidence="1" id="KW-0812">Transmembrane</keyword>
<organism evidence="3">
    <name type="scientific">Caenorhabditis remanei</name>
    <name type="common">Caenorhabditis vulgaris</name>
    <dbReference type="NCBI Taxonomy" id="31234"/>
    <lineage>
        <taxon>Eukaryota</taxon>
        <taxon>Metazoa</taxon>
        <taxon>Ecdysozoa</taxon>
        <taxon>Nematoda</taxon>
        <taxon>Chromadorea</taxon>
        <taxon>Rhabditida</taxon>
        <taxon>Rhabditina</taxon>
        <taxon>Rhabditomorpha</taxon>
        <taxon>Rhabditoidea</taxon>
        <taxon>Rhabditidae</taxon>
        <taxon>Peloderinae</taxon>
        <taxon>Caenorhabditis</taxon>
    </lineage>
</organism>
<accession>E3NUN0</accession>
<protein>
    <submittedName>
        <fullName evidence="2">Uncharacterized protein</fullName>
    </submittedName>
</protein>
<dbReference type="HOGENOM" id="CLU_1416370_0_0_1"/>
<dbReference type="eggNOG" id="ENOG502R0X6">
    <property type="taxonomic scope" value="Eukaryota"/>
</dbReference>
<dbReference type="AlphaFoldDB" id="E3NUN0"/>